<reference evidence="1" key="1">
    <citation type="submission" date="2016-10" db="EMBL/GenBank/DDBJ databases">
        <authorList>
            <person name="de Groot N.N."/>
        </authorList>
    </citation>
    <scope>NUCLEOTIDE SEQUENCE</scope>
</reference>
<accession>A0A1W1DMY1</accession>
<sequence>MPADLSMVLTLVNLIPMAKCVCHSFGVYNDEYLDYNELQ</sequence>
<name>A0A1W1DMY1_9ZZZZ</name>
<dbReference type="AlphaFoldDB" id="A0A1W1DMY1"/>
<dbReference type="EMBL" id="FPHV01000232">
    <property type="protein sequence ID" value="SFV82828.1"/>
    <property type="molecule type" value="Genomic_DNA"/>
</dbReference>
<proteinExistence type="predicted"/>
<evidence type="ECO:0000313" key="1">
    <source>
        <dbReference type="EMBL" id="SFV82828.1"/>
    </source>
</evidence>
<organism evidence="1">
    <name type="scientific">hydrothermal vent metagenome</name>
    <dbReference type="NCBI Taxonomy" id="652676"/>
    <lineage>
        <taxon>unclassified sequences</taxon>
        <taxon>metagenomes</taxon>
        <taxon>ecological metagenomes</taxon>
    </lineage>
</organism>
<gene>
    <name evidence="1" type="ORF">MNB_SUP05-6-455</name>
</gene>
<protein>
    <submittedName>
        <fullName evidence="1">Uncharacterized protein</fullName>
    </submittedName>
</protein>